<dbReference type="EMBL" id="JALJAT010000001">
    <property type="protein sequence ID" value="KAK4475456.1"/>
    <property type="molecule type" value="Genomic_DNA"/>
</dbReference>
<feature type="transmembrane region" description="Helical" evidence="1">
    <location>
        <begin position="153"/>
        <end position="180"/>
    </location>
</feature>
<reference evidence="3" key="2">
    <citation type="journal article" date="2023" name="Infect Dis Poverty">
        <title>Chromosome-scale genome of the human blood fluke Schistosoma mekongi and its implications for public health.</title>
        <authorList>
            <person name="Zhou M."/>
            <person name="Xu L."/>
            <person name="Xu D."/>
            <person name="Chen W."/>
            <person name="Khan J."/>
            <person name="Hu Y."/>
            <person name="Huang H."/>
            <person name="Wei H."/>
            <person name="Zhang Y."/>
            <person name="Chusongsang P."/>
            <person name="Tanasarnprasert K."/>
            <person name="Hu X."/>
            <person name="Limpanont Y."/>
            <person name="Lv Z."/>
        </authorList>
    </citation>
    <scope>NUCLEOTIDE SEQUENCE</scope>
    <source>
        <strain evidence="3">LV_2022a</strain>
    </source>
</reference>
<dbReference type="InterPro" id="IPR000326">
    <property type="entry name" value="PAP2/HPO"/>
</dbReference>
<dbReference type="SUPFAM" id="SSF48317">
    <property type="entry name" value="Acid phosphatase/Vanadium-dependent haloperoxidase"/>
    <property type="match status" value="1"/>
</dbReference>
<gene>
    <name evidence="3" type="ORF">MN116_002508</name>
</gene>
<dbReference type="Proteomes" id="UP001292079">
    <property type="component" value="Unassembled WGS sequence"/>
</dbReference>
<keyword evidence="1" id="KW-0812">Transmembrane</keyword>
<feature type="domain" description="Phosphatidic acid phosphatase type 2/haloperoxidase" evidence="2">
    <location>
        <begin position="98"/>
        <end position="211"/>
    </location>
</feature>
<feature type="transmembrane region" description="Helical" evidence="1">
    <location>
        <begin position="6"/>
        <end position="24"/>
    </location>
</feature>
<evidence type="ECO:0000256" key="1">
    <source>
        <dbReference type="SAM" id="Phobius"/>
    </source>
</evidence>
<comment type="caution">
    <text evidence="3">The sequence shown here is derived from an EMBL/GenBank/DDBJ whole genome shotgun (WGS) entry which is preliminary data.</text>
</comment>
<keyword evidence="4" id="KW-1185">Reference proteome</keyword>
<feature type="transmembrane region" description="Helical" evidence="1">
    <location>
        <begin position="36"/>
        <end position="59"/>
    </location>
</feature>
<proteinExistence type="predicted"/>
<keyword evidence="1" id="KW-1133">Transmembrane helix</keyword>
<dbReference type="GO" id="GO:0042392">
    <property type="term" value="F:sphingosine-1-phosphate phosphatase activity"/>
    <property type="evidence" value="ECO:0007669"/>
    <property type="project" value="TreeGrafter"/>
</dbReference>
<dbReference type="PANTHER" id="PTHR14969:SF13">
    <property type="entry name" value="AT30094P"/>
    <property type="match status" value="1"/>
</dbReference>
<dbReference type="PANTHER" id="PTHR14969">
    <property type="entry name" value="SPHINGOSINE-1-PHOSPHATE PHOSPHOHYDROLASE"/>
    <property type="match status" value="1"/>
</dbReference>
<dbReference type="SMART" id="SM00014">
    <property type="entry name" value="acidPPc"/>
    <property type="match status" value="1"/>
</dbReference>
<dbReference type="Gene3D" id="1.20.144.10">
    <property type="entry name" value="Phosphatidic acid phosphatase type 2/haloperoxidase"/>
    <property type="match status" value="1"/>
</dbReference>
<protein>
    <recommendedName>
        <fullName evidence="2">Phosphatidic acid phosphatase type 2/haloperoxidase domain-containing protein</fullName>
    </recommendedName>
</protein>
<name>A0AAE1ZJT6_SCHME</name>
<dbReference type="AlphaFoldDB" id="A0AAE1ZJT6"/>
<feature type="transmembrane region" description="Helical" evidence="1">
    <location>
        <begin position="94"/>
        <end position="118"/>
    </location>
</feature>
<feature type="transmembrane region" description="Helical" evidence="1">
    <location>
        <begin position="192"/>
        <end position="215"/>
    </location>
</feature>
<reference evidence="3" key="1">
    <citation type="submission" date="2022-04" db="EMBL/GenBank/DDBJ databases">
        <authorList>
            <person name="Xu L."/>
            <person name="Lv Z."/>
        </authorList>
    </citation>
    <scope>NUCLEOTIDE SEQUENCE</scope>
    <source>
        <strain evidence="3">LV_2022a</strain>
    </source>
</reference>
<keyword evidence="1" id="KW-0472">Membrane</keyword>
<evidence type="ECO:0000313" key="3">
    <source>
        <dbReference type="EMBL" id="KAK4475456.1"/>
    </source>
</evidence>
<organism evidence="3 4">
    <name type="scientific">Schistosoma mekongi</name>
    <name type="common">Parasitic worm</name>
    <dbReference type="NCBI Taxonomy" id="38744"/>
    <lineage>
        <taxon>Eukaryota</taxon>
        <taxon>Metazoa</taxon>
        <taxon>Spiralia</taxon>
        <taxon>Lophotrochozoa</taxon>
        <taxon>Platyhelminthes</taxon>
        <taxon>Trematoda</taxon>
        <taxon>Digenea</taxon>
        <taxon>Strigeidida</taxon>
        <taxon>Schistosomatoidea</taxon>
        <taxon>Schistosomatidae</taxon>
        <taxon>Schistosoma</taxon>
    </lineage>
</organism>
<dbReference type="InterPro" id="IPR036938">
    <property type="entry name" value="PAP2/HPO_sf"/>
</dbReference>
<evidence type="ECO:0000259" key="2">
    <source>
        <dbReference type="SMART" id="SM00014"/>
    </source>
</evidence>
<accession>A0AAE1ZJT6</accession>
<dbReference type="Pfam" id="PF01569">
    <property type="entry name" value="PAP2"/>
    <property type="match status" value="1"/>
</dbReference>
<evidence type="ECO:0000313" key="4">
    <source>
        <dbReference type="Proteomes" id="UP001292079"/>
    </source>
</evidence>
<sequence>MQAENVYFTFIVYIGVSINLYICMATSTWTRHLSLFLEWTGHGVLWIGFVSIWLITLLVENSHAFKSYSSIERIWKWRNQTADEKSDIVVDKNIARLFCLLIALLFDAIMVGMIKFIFRRQRPKENNHSDMLLTVSIDAWSFPSGHASRSTMLFFLITYLWLSTSTLWLISLLLLCWNLTICYSRYAMRRHYFIDILAGYILGFIEYWLIIQISYK</sequence>